<dbReference type="InterPro" id="IPR013783">
    <property type="entry name" value="Ig-like_fold"/>
</dbReference>
<protein>
    <submittedName>
        <fullName evidence="2">Fibronectin type III domain-containing protein</fullName>
    </submittedName>
</protein>
<dbReference type="Gene3D" id="2.60.40.10">
    <property type="entry name" value="Immunoglobulins"/>
    <property type="match status" value="1"/>
</dbReference>
<keyword evidence="3" id="KW-1185">Reference proteome</keyword>
<accession>A0ABU9HGF8</accession>
<dbReference type="CDD" id="cd00063">
    <property type="entry name" value="FN3"/>
    <property type="match status" value="1"/>
</dbReference>
<dbReference type="EMBL" id="JBAKBA010000080">
    <property type="protein sequence ID" value="MEL0660989.1"/>
    <property type="molecule type" value="Genomic_DNA"/>
</dbReference>
<organism evidence="2 3">
    <name type="scientific">Psychromonas arctica</name>
    <dbReference type="NCBI Taxonomy" id="168275"/>
    <lineage>
        <taxon>Bacteria</taxon>
        <taxon>Pseudomonadati</taxon>
        <taxon>Pseudomonadota</taxon>
        <taxon>Gammaproteobacteria</taxon>
        <taxon>Alteromonadales</taxon>
        <taxon>Psychromonadaceae</taxon>
        <taxon>Psychromonas</taxon>
    </lineage>
</organism>
<dbReference type="Proteomes" id="UP001366060">
    <property type="component" value="Unassembled WGS sequence"/>
</dbReference>
<dbReference type="SUPFAM" id="SSF49265">
    <property type="entry name" value="Fibronectin type III"/>
    <property type="match status" value="1"/>
</dbReference>
<dbReference type="RefSeq" id="WP_341629350.1">
    <property type="nucleotide sequence ID" value="NZ_JBAKBA010000080.1"/>
</dbReference>
<reference evidence="2 3" key="1">
    <citation type="submission" date="2024-02" db="EMBL/GenBank/DDBJ databases">
        <title>Bacteria isolated from the canopy kelp, Nereocystis luetkeana.</title>
        <authorList>
            <person name="Pfister C.A."/>
            <person name="Younker I.T."/>
            <person name="Light S.H."/>
        </authorList>
    </citation>
    <scope>NUCLEOTIDE SEQUENCE [LARGE SCALE GENOMIC DNA]</scope>
    <source>
        <strain evidence="2 3">TI.2.07</strain>
    </source>
</reference>
<dbReference type="InterPro" id="IPR036116">
    <property type="entry name" value="FN3_sf"/>
</dbReference>
<name>A0ABU9HGF8_9GAMM</name>
<dbReference type="InterPro" id="IPR003961">
    <property type="entry name" value="FN3_dom"/>
</dbReference>
<comment type="caution">
    <text evidence="2">The sequence shown here is derived from an EMBL/GenBank/DDBJ whole genome shotgun (WGS) entry which is preliminary data.</text>
</comment>
<evidence type="ECO:0000313" key="3">
    <source>
        <dbReference type="Proteomes" id="UP001366060"/>
    </source>
</evidence>
<feature type="signal peptide" evidence="1">
    <location>
        <begin position="1"/>
        <end position="22"/>
    </location>
</feature>
<feature type="chain" id="PRO_5045452786" evidence="1">
    <location>
        <begin position="23"/>
        <end position="134"/>
    </location>
</feature>
<proteinExistence type="predicted"/>
<gene>
    <name evidence="2" type="ORF">V6255_17805</name>
</gene>
<evidence type="ECO:0000256" key="1">
    <source>
        <dbReference type="SAM" id="SignalP"/>
    </source>
</evidence>
<keyword evidence="1" id="KW-0732">Signal</keyword>
<evidence type="ECO:0000313" key="2">
    <source>
        <dbReference type="EMBL" id="MEL0660989.1"/>
    </source>
</evidence>
<sequence length="134" mass="14746">MIKSKCYKLVMLLAFIPLIGCNSGSTDSLQSSEVYNDSTTESTSANESTSIIDVLKEYESLEISWDDLADNEEGFLIERSVGGNDDFIILTSVDANQISYVDSNILSNNTYCYRIGAYNESGIAYSDISCNNDN</sequence>